<dbReference type="InterPro" id="IPR036366">
    <property type="entry name" value="PGBDSf"/>
</dbReference>
<proteinExistence type="predicted"/>
<feature type="compositionally biased region" description="Low complexity" evidence="1">
    <location>
        <begin position="246"/>
        <end position="260"/>
    </location>
</feature>
<dbReference type="Gene3D" id="1.10.101.10">
    <property type="entry name" value="PGBD-like superfamily/PGBD"/>
    <property type="match status" value="1"/>
</dbReference>
<dbReference type="Proteomes" id="UP000198802">
    <property type="component" value="Unassembled WGS sequence"/>
</dbReference>
<evidence type="ECO:0000259" key="2">
    <source>
        <dbReference type="Pfam" id="PF01471"/>
    </source>
</evidence>
<name>A0A0S4QKB1_9ACTN</name>
<protein>
    <submittedName>
        <fullName evidence="3">Putative peptidoglycan binding domain-containing protein</fullName>
    </submittedName>
</protein>
<feature type="region of interest" description="Disordered" evidence="1">
    <location>
        <begin position="246"/>
        <end position="276"/>
    </location>
</feature>
<feature type="compositionally biased region" description="Gly residues" evidence="1">
    <location>
        <begin position="261"/>
        <end position="276"/>
    </location>
</feature>
<dbReference type="SUPFAM" id="SSF47090">
    <property type="entry name" value="PGBD-like"/>
    <property type="match status" value="1"/>
</dbReference>
<organism evidence="3 4">
    <name type="scientific">Parafrankia irregularis</name>
    <dbReference type="NCBI Taxonomy" id="795642"/>
    <lineage>
        <taxon>Bacteria</taxon>
        <taxon>Bacillati</taxon>
        <taxon>Actinomycetota</taxon>
        <taxon>Actinomycetes</taxon>
        <taxon>Frankiales</taxon>
        <taxon>Frankiaceae</taxon>
        <taxon>Parafrankia</taxon>
    </lineage>
</organism>
<evidence type="ECO:0000313" key="3">
    <source>
        <dbReference type="EMBL" id="CUU55503.1"/>
    </source>
</evidence>
<dbReference type="RefSeq" id="WP_091274104.1">
    <property type="nucleotide sequence ID" value="NZ_FAOZ01000005.1"/>
</dbReference>
<reference evidence="4" key="1">
    <citation type="submission" date="2015-11" db="EMBL/GenBank/DDBJ databases">
        <authorList>
            <person name="Varghese N."/>
        </authorList>
    </citation>
    <scope>NUCLEOTIDE SEQUENCE [LARGE SCALE GENOMIC DNA]</scope>
    <source>
        <strain evidence="4">DSM 45899</strain>
    </source>
</reference>
<gene>
    <name evidence="3" type="ORF">Ga0074812_105154</name>
</gene>
<dbReference type="AlphaFoldDB" id="A0A0S4QKB1"/>
<sequence length="372" mass="37586">MRRRTGLVVGGAAAALALTGGLVIVSVGSGGSSEAPAAAAPPTDTAEVIRTDLVQTAFVDGTLSHGPTQPVDSRASGTLTWLPAAGGTVDRGQPLLRADEQPVVLLFGELPMYRQLAPDTVGADVEQFERNLSELGYTGFRVDERYTADTGAAVRRWQRDLHRNQTGTVEIADVIYRPGPVRVASRVARLGASATGQILTCTATTKMVTAQVPAQNTAWAVRGGAVDVVLPSGTAVSGVVADVGTQQSASQPDAGADSSAGGTGNGGGGAGGGGGAQQTTVPITVTIADQGAVGALDQAPVKLRHVLAERADVLVVPVTALLATIEGGYALEVVADGGGTRMIPVRTGLFADGRVEVSGTEVRAGLKVTVPT</sequence>
<feature type="domain" description="Peptidoglycan binding-like" evidence="2">
    <location>
        <begin position="122"/>
        <end position="169"/>
    </location>
</feature>
<dbReference type="InterPro" id="IPR002477">
    <property type="entry name" value="Peptidoglycan-bd-like"/>
</dbReference>
<dbReference type="InterPro" id="IPR036365">
    <property type="entry name" value="PGBD-like_sf"/>
</dbReference>
<dbReference type="Pfam" id="PF01471">
    <property type="entry name" value="PG_binding_1"/>
    <property type="match status" value="1"/>
</dbReference>
<keyword evidence="4" id="KW-1185">Reference proteome</keyword>
<dbReference type="EMBL" id="FAOZ01000005">
    <property type="protein sequence ID" value="CUU55503.1"/>
    <property type="molecule type" value="Genomic_DNA"/>
</dbReference>
<dbReference type="Gene3D" id="2.40.420.20">
    <property type="match status" value="1"/>
</dbReference>
<accession>A0A0S4QKB1</accession>
<evidence type="ECO:0000313" key="4">
    <source>
        <dbReference type="Proteomes" id="UP000198802"/>
    </source>
</evidence>
<evidence type="ECO:0000256" key="1">
    <source>
        <dbReference type="SAM" id="MobiDB-lite"/>
    </source>
</evidence>